<evidence type="ECO:0000259" key="6">
    <source>
        <dbReference type="Pfam" id="PF14680"/>
    </source>
</evidence>
<feature type="domain" description="FANCI solenoid 2" evidence="3">
    <location>
        <begin position="376"/>
        <end position="529"/>
    </location>
</feature>
<dbReference type="InterPro" id="IPR029315">
    <property type="entry name" value="FANCI_S2"/>
</dbReference>
<dbReference type="PANTHER" id="PTHR21818">
    <property type="entry name" value="BC025462 PROTEIN"/>
    <property type="match status" value="1"/>
</dbReference>
<feature type="compositionally biased region" description="Acidic residues" evidence="1">
    <location>
        <begin position="1322"/>
        <end position="1331"/>
    </location>
</feature>
<evidence type="ECO:0000259" key="4">
    <source>
        <dbReference type="Pfam" id="PF14678"/>
    </source>
</evidence>
<dbReference type="Pfam" id="PF14679">
    <property type="entry name" value="FANCI_HD1"/>
    <property type="match status" value="1"/>
</dbReference>
<evidence type="ECO:0000259" key="2">
    <source>
        <dbReference type="Pfam" id="PF14675"/>
    </source>
</evidence>
<evidence type="ECO:0000259" key="3">
    <source>
        <dbReference type="Pfam" id="PF14676"/>
    </source>
</evidence>
<dbReference type="SUPFAM" id="SSF48371">
    <property type="entry name" value="ARM repeat"/>
    <property type="match status" value="1"/>
</dbReference>
<evidence type="ECO:0000313" key="8">
    <source>
        <dbReference type="Proteomes" id="UP001157418"/>
    </source>
</evidence>
<dbReference type="EMBL" id="CAKMRJ010005745">
    <property type="protein sequence ID" value="CAH1453878.1"/>
    <property type="molecule type" value="Genomic_DNA"/>
</dbReference>
<dbReference type="GO" id="GO:0006281">
    <property type="term" value="P:DNA repair"/>
    <property type="evidence" value="ECO:0007669"/>
    <property type="project" value="InterPro"/>
</dbReference>
<organism evidence="7 8">
    <name type="scientific">Lactuca virosa</name>
    <dbReference type="NCBI Taxonomy" id="75947"/>
    <lineage>
        <taxon>Eukaryota</taxon>
        <taxon>Viridiplantae</taxon>
        <taxon>Streptophyta</taxon>
        <taxon>Embryophyta</taxon>
        <taxon>Tracheophyta</taxon>
        <taxon>Spermatophyta</taxon>
        <taxon>Magnoliopsida</taxon>
        <taxon>eudicotyledons</taxon>
        <taxon>Gunneridae</taxon>
        <taxon>Pentapetalae</taxon>
        <taxon>asterids</taxon>
        <taxon>campanulids</taxon>
        <taxon>Asterales</taxon>
        <taxon>Asteraceae</taxon>
        <taxon>Cichorioideae</taxon>
        <taxon>Cichorieae</taxon>
        <taxon>Lactucinae</taxon>
        <taxon>Lactuca</taxon>
    </lineage>
</organism>
<feature type="domain" description="FANCI helical" evidence="6">
    <location>
        <begin position="548"/>
        <end position="770"/>
    </location>
</feature>
<dbReference type="GO" id="GO:0070182">
    <property type="term" value="F:DNA polymerase binding"/>
    <property type="evidence" value="ECO:0007669"/>
    <property type="project" value="TreeGrafter"/>
</dbReference>
<reference evidence="7 8" key="1">
    <citation type="submission" date="2022-01" db="EMBL/GenBank/DDBJ databases">
        <authorList>
            <person name="Xiong W."/>
            <person name="Schranz E."/>
        </authorList>
    </citation>
    <scope>NUCLEOTIDE SEQUENCE [LARGE SCALE GENOMIC DNA]</scope>
</reference>
<feature type="region of interest" description="Disordered" evidence="1">
    <location>
        <begin position="1281"/>
        <end position="1331"/>
    </location>
</feature>
<dbReference type="Proteomes" id="UP001157418">
    <property type="component" value="Unassembled WGS sequence"/>
</dbReference>
<dbReference type="InterPro" id="IPR016024">
    <property type="entry name" value="ARM-type_fold"/>
</dbReference>
<proteinExistence type="predicted"/>
<name>A0AAU9PTV3_9ASTR</name>
<evidence type="ECO:0008006" key="9">
    <source>
        <dbReference type="Google" id="ProtNLM"/>
    </source>
</evidence>
<feature type="domain" description="FANCI solenoid 4" evidence="4">
    <location>
        <begin position="1034"/>
        <end position="1255"/>
    </location>
</feature>
<keyword evidence="8" id="KW-1185">Reference proteome</keyword>
<gene>
    <name evidence="7" type="ORF">LVIROSA_LOCUS39087</name>
</gene>
<dbReference type="InterPro" id="IPR029312">
    <property type="entry name" value="FANCI_HD2"/>
</dbReference>
<dbReference type="Pfam" id="PF14680">
    <property type="entry name" value="FANCI_HD2"/>
    <property type="match status" value="1"/>
</dbReference>
<evidence type="ECO:0000259" key="5">
    <source>
        <dbReference type="Pfam" id="PF14679"/>
    </source>
</evidence>
<dbReference type="Pfam" id="PF14675">
    <property type="entry name" value="FANCI_S1"/>
    <property type="match status" value="1"/>
</dbReference>
<dbReference type="InterPro" id="IPR029308">
    <property type="entry name" value="FANCI_S1"/>
</dbReference>
<protein>
    <recommendedName>
        <fullName evidence="9">Fanconi anemia group I protein</fullName>
    </recommendedName>
</protein>
<accession>A0AAU9PTV3</accession>
<dbReference type="InterPro" id="IPR029310">
    <property type="entry name" value="FANCI_HD1"/>
</dbReference>
<feature type="domain" description="FANCI solenoid 1" evidence="2">
    <location>
        <begin position="106"/>
        <end position="278"/>
    </location>
</feature>
<evidence type="ECO:0000256" key="1">
    <source>
        <dbReference type="SAM" id="MobiDB-lite"/>
    </source>
</evidence>
<sequence length="1331" mass="150175">MTSATANHRNNSPPLTPDDIIRLAQYHTTAPLHPYLLSPTSHETLVSHLHTLPPSAVSEYTSSLLSLLSPSPSVSTLLTSLLNSYLILFTSNKIPHDRRSLKTLELFSPHLENIPINELQTISDTIVSSISQINRDPDEAQLLDLLPKCLHIIFNSNEIDKPQDSVDAVFDRILDCNWSRILLVKLVSIIHEFKFVGKGRGKLFAQKVFDNMHCVELQDLPSLVYQLLVLASKGFNKREIIEGIVMFFGTKMHSKKASSNIIREVEGTVLLHVNFAVKQDPSLGQEIMGLVRSNLQAIDHFVVGLLLSIARIRRYRENSMGTLKTALITAYKDYKFSRHCKWLPDGLKEEYLQNAILTEKAVLRIVNESNHGREHIVPSIVHLGFLFLESGEEMSHKELGNTGLMGSQELGIQMLKSLFEVHDMARNEIIEQCKFRILSLKPEQSLAIIRLLGNLVQNYPYPMLEHVSHLKELLDYFGFMHSKVASHLINILVPLIKFSHNLQDYIILVVRKAMFRQEDQIRLAAAGAIIDLILADKKSKQNMPSSYQESSSQASSSQQPQITRGISNDLFKELSSLLQRCLYQQAKVKEVVYQGLVKLVLVDPLTAGEVFDFLWPHFLQFYKEDGQLNIIQCIKSENNKACIVEPLDDLLSCVSWILSLQPQEKSESWASFGFSLTQENEQAGGTVSGESFSNALSRIRKLLRNGNLEGQLGLDTPQEGETYKYSAKIMSGVIEVILNTLATELEKASNDTKIDLEKELIDLVDLHESLCTQNNGARKETPRSTAPDLTYKNESDNTKWCKETTTFMSTSSIHHLFQTLFQLYKSSNQHSKLFYFVLNATFCKIKSCSNVAKDDPLKSLMYGDIKILGPPLLKVILLLMQPDQKKKEAKGKKDEDDKKGLVLLALICLKELLTICSQSPDEMREIEDMLSDSLVEDEPLNIQREEVFITKIVKPLFSKLLQAKFFHEIEVLCDIAKIIGCKTVGDWAIRICETSNIANTKIAKSVVNLALSCTQASNDLAVAQDMALELIKTTGSETYRIINNSTETVVSSVILQFLESVLADMDRISMKMKTCFTSAYKGIVVDDDDDDDGIHKSHLTLEETLYQRAEAVMELLSSFVVMNLKDLQGEHVVRLAAKFYKNLARVSKFLIAPKGCKQILPSLKFQKLVEVTCKQLTGPLYIFMETMQQKQEASSRASKGILNKIKRENRCIPDLIFQIEDYEKYLILLGKACKMNLLRHAKRSTARDFRITGPQEHEHEHGNNQEHDEVNEVAAQNDLVQDSENGEEDDVLLPDTGTPFAAEDSEEDDNLIPRKKSRIVEDSDDEAINSC</sequence>
<dbReference type="PANTHER" id="PTHR21818:SF0">
    <property type="entry name" value="FANCONI ANEMIA GROUP I PROTEIN"/>
    <property type="match status" value="1"/>
</dbReference>
<dbReference type="Pfam" id="PF14678">
    <property type="entry name" value="FANCI_S4"/>
    <property type="match status" value="1"/>
</dbReference>
<dbReference type="Pfam" id="PF14676">
    <property type="entry name" value="FANCI_S2"/>
    <property type="match status" value="1"/>
</dbReference>
<dbReference type="InterPro" id="IPR026171">
    <property type="entry name" value="FANCI"/>
</dbReference>
<comment type="caution">
    <text evidence="7">The sequence shown here is derived from an EMBL/GenBank/DDBJ whole genome shotgun (WGS) entry which is preliminary data.</text>
</comment>
<dbReference type="InterPro" id="IPR029314">
    <property type="entry name" value="FANCI_S4"/>
</dbReference>
<evidence type="ECO:0000313" key="7">
    <source>
        <dbReference type="EMBL" id="CAH1453878.1"/>
    </source>
</evidence>
<feature type="domain" description="FANCI helical" evidence="5">
    <location>
        <begin position="282"/>
        <end position="363"/>
    </location>
</feature>